<name>A0AAD2FJK3_9STRA</name>
<dbReference type="AlphaFoldDB" id="A0AAD2FJK3"/>
<organism evidence="2 3">
    <name type="scientific">Cylindrotheca closterium</name>
    <dbReference type="NCBI Taxonomy" id="2856"/>
    <lineage>
        <taxon>Eukaryota</taxon>
        <taxon>Sar</taxon>
        <taxon>Stramenopiles</taxon>
        <taxon>Ochrophyta</taxon>
        <taxon>Bacillariophyta</taxon>
        <taxon>Bacillariophyceae</taxon>
        <taxon>Bacillariophycidae</taxon>
        <taxon>Bacillariales</taxon>
        <taxon>Bacillariaceae</taxon>
        <taxon>Cylindrotheca</taxon>
    </lineage>
</organism>
<evidence type="ECO:0000256" key="1">
    <source>
        <dbReference type="SAM" id="MobiDB-lite"/>
    </source>
</evidence>
<keyword evidence="3" id="KW-1185">Reference proteome</keyword>
<feature type="compositionally biased region" description="Polar residues" evidence="1">
    <location>
        <begin position="412"/>
        <end position="422"/>
    </location>
</feature>
<feature type="compositionally biased region" description="Acidic residues" evidence="1">
    <location>
        <begin position="425"/>
        <end position="446"/>
    </location>
</feature>
<comment type="caution">
    <text evidence="2">The sequence shown here is derived from an EMBL/GenBank/DDBJ whole genome shotgun (WGS) entry which is preliminary data.</text>
</comment>
<reference evidence="2" key="1">
    <citation type="submission" date="2023-08" db="EMBL/GenBank/DDBJ databases">
        <authorList>
            <person name="Audoor S."/>
            <person name="Bilcke G."/>
        </authorList>
    </citation>
    <scope>NUCLEOTIDE SEQUENCE</scope>
</reference>
<gene>
    <name evidence="2" type="ORF">CYCCA115_LOCUS8486</name>
</gene>
<accession>A0AAD2FJK3</accession>
<dbReference type="EMBL" id="CAKOGP040001113">
    <property type="protein sequence ID" value="CAJ1943529.1"/>
    <property type="molecule type" value="Genomic_DNA"/>
</dbReference>
<feature type="compositionally biased region" description="Basic and acidic residues" evidence="1">
    <location>
        <begin position="469"/>
        <end position="480"/>
    </location>
</feature>
<evidence type="ECO:0000313" key="3">
    <source>
        <dbReference type="Proteomes" id="UP001295423"/>
    </source>
</evidence>
<sequence length="790" mass="88587">MSTTGQEDVDVVEREPTAEEIQQALTVAREQGLPEQFHVQWDETGRKFWMLKSKRFHSVPSAMAHACQIGLLPPAKMPESYQDKELSPKELEAALREARQQGLPESFTCRWDNKKRRRVWYTPDGRRVKGGIPAALKTAAELGLISNARAPTDSNKIPLTTHEKIQVGLQEARAHGLEGWNVIWDSKYNQKVFCSPDGARNLYGLDKALAYAVKQKWLPADKLPPQFAKDRELTNEEKAKAWKAAKKKNLPETWTVVWDSKQHRRVWVAPDNRRCDCISKAVVYSVKKGWLDPTIVKPQKTSLTPAEEEAALMEAKERGLPDCFSVRWNPKKNQKQWIAPQGKVCNSIPAALAYATKHELILENDNDDGPVAAMAPTKRKRKQTRIISPRPLKQAALTQLIDAALAKDVQESVPQTAHTNAATAVEEEDVVDDGDDNVVNDIDEGDIGWTKFQDDQDDDDDNDDNGVNDDIKPADSELAKETASISGAEETTGKTSMSKHEVDIAMEQAELRGLPGGWTVSWDLKRKRRMWTSPCGKYKCRGIPSALHKSMELGLISYPSTPVQDASQSVSTDARAASAMRDAKHRGLPDSWTVEFLDDGRRSLRWRSPDGRVAKTLVEALKMSVAMGILPPDKMPVEYRERTLTAEEEERSLKEAASRGLPSGWSVTWNSSRRQKIWISPDGKKKCDSINKALKVSVRLGLISQDALPARLKARDFTQEQIDAALADARAKGLTCDGEFRWRLELNTKKGCRRWISPDNKRRCDCISKAVAYSKKMGWVPADSSKSYYS</sequence>
<dbReference type="Proteomes" id="UP001295423">
    <property type="component" value="Unassembled WGS sequence"/>
</dbReference>
<feature type="region of interest" description="Disordered" evidence="1">
    <location>
        <begin position="412"/>
        <end position="499"/>
    </location>
</feature>
<evidence type="ECO:0000313" key="2">
    <source>
        <dbReference type="EMBL" id="CAJ1943529.1"/>
    </source>
</evidence>
<feature type="compositionally biased region" description="Acidic residues" evidence="1">
    <location>
        <begin position="455"/>
        <end position="467"/>
    </location>
</feature>
<proteinExistence type="predicted"/>
<protein>
    <submittedName>
        <fullName evidence="2">Uncharacterized protein</fullName>
    </submittedName>
</protein>